<dbReference type="Proteomes" id="UP000265520">
    <property type="component" value="Unassembled WGS sequence"/>
</dbReference>
<accession>A0A392RLU5</accession>
<organism evidence="1 2">
    <name type="scientific">Trifolium medium</name>
    <dbReference type="NCBI Taxonomy" id="97028"/>
    <lineage>
        <taxon>Eukaryota</taxon>
        <taxon>Viridiplantae</taxon>
        <taxon>Streptophyta</taxon>
        <taxon>Embryophyta</taxon>
        <taxon>Tracheophyta</taxon>
        <taxon>Spermatophyta</taxon>
        <taxon>Magnoliopsida</taxon>
        <taxon>eudicotyledons</taxon>
        <taxon>Gunneridae</taxon>
        <taxon>Pentapetalae</taxon>
        <taxon>rosids</taxon>
        <taxon>fabids</taxon>
        <taxon>Fabales</taxon>
        <taxon>Fabaceae</taxon>
        <taxon>Papilionoideae</taxon>
        <taxon>50 kb inversion clade</taxon>
        <taxon>NPAAA clade</taxon>
        <taxon>Hologalegina</taxon>
        <taxon>IRL clade</taxon>
        <taxon>Trifolieae</taxon>
        <taxon>Trifolium</taxon>
    </lineage>
</organism>
<feature type="non-terminal residue" evidence="1">
    <location>
        <position position="44"/>
    </location>
</feature>
<reference evidence="1 2" key="1">
    <citation type="journal article" date="2018" name="Front. Plant Sci.">
        <title>Red Clover (Trifolium pratense) and Zigzag Clover (T. medium) - A Picture of Genomic Similarities and Differences.</title>
        <authorList>
            <person name="Dluhosova J."/>
            <person name="Istvanek J."/>
            <person name="Nedelnik J."/>
            <person name="Repkova J."/>
        </authorList>
    </citation>
    <scope>NUCLEOTIDE SEQUENCE [LARGE SCALE GENOMIC DNA]</scope>
    <source>
        <strain evidence="2">cv. 10/8</strain>
        <tissue evidence="1">Leaf</tissue>
    </source>
</reference>
<dbReference type="AlphaFoldDB" id="A0A392RLU5"/>
<keyword evidence="2" id="KW-1185">Reference proteome</keyword>
<evidence type="ECO:0000313" key="2">
    <source>
        <dbReference type="Proteomes" id="UP000265520"/>
    </source>
</evidence>
<dbReference type="EMBL" id="LXQA010234482">
    <property type="protein sequence ID" value="MCI36515.1"/>
    <property type="molecule type" value="Genomic_DNA"/>
</dbReference>
<evidence type="ECO:0000313" key="1">
    <source>
        <dbReference type="EMBL" id="MCI36515.1"/>
    </source>
</evidence>
<sequence>MKKEVDPTLAVGEKRKREVFEAGANVPAADLGGHSENILNTTTL</sequence>
<name>A0A392RLU5_9FABA</name>
<comment type="caution">
    <text evidence="1">The sequence shown here is derived from an EMBL/GenBank/DDBJ whole genome shotgun (WGS) entry which is preliminary data.</text>
</comment>
<protein>
    <submittedName>
        <fullName evidence="1">Uncharacterized protein</fullName>
    </submittedName>
</protein>
<proteinExistence type="predicted"/>